<dbReference type="PROSITE" id="PS01124">
    <property type="entry name" value="HTH_ARAC_FAMILY_2"/>
    <property type="match status" value="1"/>
</dbReference>
<dbReference type="SUPFAM" id="SSF46689">
    <property type="entry name" value="Homeodomain-like"/>
    <property type="match status" value="2"/>
</dbReference>
<dbReference type="InterPro" id="IPR009057">
    <property type="entry name" value="Homeodomain-like_sf"/>
</dbReference>
<dbReference type="Gene3D" id="1.10.10.60">
    <property type="entry name" value="Homeodomain-like"/>
    <property type="match status" value="2"/>
</dbReference>
<dbReference type="InterPro" id="IPR020449">
    <property type="entry name" value="Tscrpt_reg_AraC-type_HTH"/>
</dbReference>
<keyword evidence="10" id="KW-1185">Reference proteome</keyword>
<evidence type="ECO:0000313" key="9">
    <source>
        <dbReference type="EMBL" id="EKY28150.1"/>
    </source>
</evidence>
<comment type="function">
    <text evidence="5">May play the central regulatory role in sporulation. It may be an element of the effector pathway responsible for the activation of sporulation genes in response to nutritional stress. Spo0A may act in concert with spo0H (a sigma factor) to control the expression of some genes that are critical to the sporulation process.</text>
</comment>
<dbReference type="InterPro" id="IPR001789">
    <property type="entry name" value="Sig_transdc_resp-reg_receiver"/>
</dbReference>
<feature type="domain" description="Response regulatory" evidence="8">
    <location>
        <begin position="2"/>
        <end position="120"/>
    </location>
</feature>
<dbReference type="PANTHER" id="PTHR43280">
    <property type="entry name" value="ARAC-FAMILY TRANSCRIPTIONAL REGULATOR"/>
    <property type="match status" value="1"/>
</dbReference>
<dbReference type="STRING" id="545697.HMPREF0216_00993"/>
<feature type="modified residue" description="4-aspartylphosphate" evidence="6">
    <location>
        <position position="54"/>
    </location>
</feature>
<protein>
    <recommendedName>
        <fullName evidence="1">Stage 0 sporulation protein A homolog</fullName>
    </recommendedName>
</protein>
<dbReference type="SMART" id="SM00342">
    <property type="entry name" value="HTH_ARAC"/>
    <property type="match status" value="1"/>
</dbReference>
<keyword evidence="6" id="KW-0597">Phosphoprotein</keyword>
<dbReference type="Gene3D" id="3.40.50.2300">
    <property type="match status" value="1"/>
</dbReference>
<dbReference type="SUPFAM" id="SSF52172">
    <property type="entry name" value="CheY-like"/>
    <property type="match status" value="1"/>
</dbReference>
<dbReference type="InterPro" id="IPR018060">
    <property type="entry name" value="HTH_AraC"/>
</dbReference>
<evidence type="ECO:0000256" key="2">
    <source>
        <dbReference type="ARBA" id="ARBA00023015"/>
    </source>
</evidence>
<accession>L1QKB5</accession>
<dbReference type="PATRIC" id="fig|545697.3.peg.978"/>
<evidence type="ECO:0000313" key="10">
    <source>
        <dbReference type="Proteomes" id="UP000010420"/>
    </source>
</evidence>
<comment type="caution">
    <text evidence="9">The sequence shown here is derived from an EMBL/GenBank/DDBJ whole genome shotgun (WGS) entry which is preliminary data.</text>
</comment>
<dbReference type="InterPro" id="IPR011006">
    <property type="entry name" value="CheY-like_superfamily"/>
</dbReference>
<feature type="domain" description="HTH araC/xylS-type" evidence="7">
    <location>
        <begin position="311"/>
        <end position="409"/>
    </location>
</feature>
<dbReference type="PANTHER" id="PTHR43280:SF35">
    <property type="entry name" value="RESPONSE REGULATOR"/>
    <property type="match status" value="1"/>
</dbReference>
<keyword evidence="2" id="KW-0805">Transcription regulation</keyword>
<sequence>MKILVVDDDKIIRMGLTKIIKRLFDQHEVISDFQNGLLALEYLRENKVDLVITDIKMPIMTGTELIKNSLDTLTNPPMFVVLSGYDEFTYVRDTMKLGAINYLLKPIKQDELISVLEEVENKIKDNSKKEKILNKSIDILKKDFFKHMLFSNGETNYKTDKRLLENIQLSENYIYKMIIIDRDKNNEKELVRNFIKSVIDNFKSMEYLSFNFEDNTYMIFYIDTTKEKNLSYFDSYIYENVDMFIENNRNVYIVESTEKVWKLREQSKEFRKLKSSIRQEHRIKKYNLNLSDKAYLSNNEEMKKTNLTAIKLAKQYIVDNFNKNITLKEVANEVYLSQNYLSELFKKETNEGFYDFLSKHRISVAKELLLKTNLKVYEIAENVGYNDARTFGRSFKKITGKTPNEFRNNDDKEGNM</sequence>
<dbReference type="OrthoDB" id="9794370at2"/>
<dbReference type="PROSITE" id="PS00041">
    <property type="entry name" value="HTH_ARAC_FAMILY_1"/>
    <property type="match status" value="1"/>
</dbReference>
<dbReference type="Pfam" id="PF12833">
    <property type="entry name" value="HTH_18"/>
    <property type="match status" value="1"/>
</dbReference>
<evidence type="ECO:0000256" key="4">
    <source>
        <dbReference type="ARBA" id="ARBA00023163"/>
    </source>
</evidence>
<dbReference type="EMBL" id="AMEZ01000026">
    <property type="protein sequence ID" value="EKY28150.1"/>
    <property type="molecule type" value="Genomic_DNA"/>
</dbReference>
<reference evidence="9 10" key="1">
    <citation type="submission" date="2012-05" db="EMBL/GenBank/DDBJ databases">
        <authorList>
            <person name="Weinstock G."/>
            <person name="Sodergren E."/>
            <person name="Lobos E.A."/>
            <person name="Fulton L."/>
            <person name="Fulton R."/>
            <person name="Courtney L."/>
            <person name="Fronick C."/>
            <person name="O'Laughlin M."/>
            <person name="Godfrey J."/>
            <person name="Wilson R.M."/>
            <person name="Miner T."/>
            <person name="Farmer C."/>
            <person name="Delehaunty K."/>
            <person name="Cordes M."/>
            <person name="Minx P."/>
            <person name="Tomlinson C."/>
            <person name="Chen J."/>
            <person name="Wollam A."/>
            <person name="Pepin K.H."/>
            <person name="Bhonagiri V."/>
            <person name="Zhang X."/>
            <person name="Suruliraj S."/>
            <person name="Warren W."/>
            <person name="Mitreva M."/>
            <person name="Mardis E.R."/>
            <person name="Wilson R.K."/>
        </authorList>
    </citation>
    <scope>NUCLEOTIDE SEQUENCE [LARGE SCALE GENOMIC DNA]</scope>
    <source>
        <strain evidence="9 10">DSM 1785</strain>
    </source>
</reference>
<name>L1QKB5_9CLOT</name>
<dbReference type="PROSITE" id="PS50110">
    <property type="entry name" value="RESPONSE_REGULATORY"/>
    <property type="match status" value="1"/>
</dbReference>
<evidence type="ECO:0000256" key="3">
    <source>
        <dbReference type="ARBA" id="ARBA00023125"/>
    </source>
</evidence>
<keyword evidence="4" id="KW-0804">Transcription</keyword>
<keyword evidence="3" id="KW-0238">DNA-binding</keyword>
<dbReference type="RefSeq" id="WP_005211676.1">
    <property type="nucleotide sequence ID" value="NZ_KB291618.1"/>
</dbReference>
<evidence type="ECO:0000259" key="8">
    <source>
        <dbReference type="PROSITE" id="PS50110"/>
    </source>
</evidence>
<evidence type="ECO:0000259" key="7">
    <source>
        <dbReference type="PROSITE" id="PS01124"/>
    </source>
</evidence>
<dbReference type="HOGENOM" id="CLU_000445_5_1_9"/>
<dbReference type="AlphaFoldDB" id="L1QKB5"/>
<dbReference type="GO" id="GO:0000160">
    <property type="term" value="P:phosphorelay signal transduction system"/>
    <property type="evidence" value="ECO:0007669"/>
    <property type="project" value="InterPro"/>
</dbReference>
<organism evidence="9 10">
    <name type="scientific">Clostridium celatum DSM 1785</name>
    <dbReference type="NCBI Taxonomy" id="545697"/>
    <lineage>
        <taxon>Bacteria</taxon>
        <taxon>Bacillati</taxon>
        <taxon>Bacillota</taxon>
        <taxon>Clostridia</taxon>
        <taxon>Eubacteriales</taxon>
        <taxon>Clostridiaceae</taxon>
        <taxon>Clostridium</taxon>
    </lineage>
</organism>
<dbReference type="eggNOG" id="COG4753">
    <property type="taxonomic scope" value="Bacteria"/>
</dbReference>
<gene>
    <name evidence="9" type="ORF">HMPREF0216_00993</name>
</gene>
<dbReference type="PRINTS" id="PR00032">
    <property type="entry name" value="HTHARAC"/>
</dbReference>
<evidence type="ECO:0000256" key="5">
    <source>
        <dbReference type="ARBA" id="ARBA00024867"/>
    </source>
</evidence>
<dbReference type="CDD" id="cd17536">
    <property type="entry name" value="REC_YesN-like"/>
    <property type="match status" value="1"/>
</dbReference>
<dbReference type="SMART" id="SM00448">
    <property type="entry name" value="REC"/>
    <property type="match status" value="1"/>
</dbReference>
<dbReference type="Pfam" id="PF00072">
    <property type="entry name" value="Response_reg"/>
    <property type="match status" value="1"/>
</dbReference>
<dbReference type="Proteomes" id="UP000010420">
    <property type="component" value="Unassembled WGS sequence"/>
</dbReference>
<dbReference type="eggNOG" id="COG2207">
    <property type="taxonomic scope" value="Bacteria"/>
</dbReference>
<dbReference type="GO" id="GO:0043565">
    <property type="term" value="F:sequence-specific DNA binding"/>
    <property type="evidence" value="ECO:0007669"/>
    <property type="project" value="InterPro"/>
</dbReference>
<evidence type="ECO:0000256" key="6">
    <source>
        <dbReference type="PROSITE-ProRule" id="PRU00169"/>
    </source>
</evidence>
<dbReference type="InterPro" id="IPR018062">
    <property type="entry name" value="HTH_AraC-typ_CS"/>
</dbReference>
<dbReference type="GO" id="GO:0003700">
    <property type="term" value="F:DNA-binding transcription factor activity"/>
    <property type="evidence" value="ECO:0007669"/>
    <property type="project" value="InterPro"/>
</dbReference>
<evidence type="ECO:0000256" key="1">
    <source>
        <dbReference type="ARBA" id="ARBA00018672"/>
    </source>
</evidence>
<proteinExistence type="predicted"/>